<dbReference type="Proteomes" id="UP000593567">
    <property type="component" value="Unassembled WGS sequence"/>
</dbReference>
<protein>
    <submittedName>
        <fullName evidence="1">Uncharacterized protein</fullName>
    </submittedName>
</protein>
<accession>A0A7J7JB70</accession>
<reference evidence="1" key="1">
    <citation type="submission" date="2020-06" db="EMBL/GenBank/DDBJ databases">
        <title>Draft genome of Bugula neritina, a colonial animal packing powerful symbionts and potential medicines.</title>
        <authorList>
            <person name="Rayko M."/>
        </authorList>
    </citation>
    <scope>NUCLEOTIDE SEQUENCE [LARGE SCALE GENOMIC DNA]</scope>
    <source>
        <strain evidence="1">Kwan_BN1</strain>
    </source>
</reference>
<dbReference type="EMBL" id="VXIV02002744">
    <property type="protein sequence ID" value="KAF6023217.1"/>
    <property type="molecule type" value="Genomic_DNA"/>
</dbReference>
<organism evidence="1 2">
    <name type="scientific">Bugula neritina</name>
    <name type="common">Brown bryozoan</name>
    <name type="synonym">Sertularia neritina</name>
    <dbReference type="NCBI Taxonomy" id="10212"/>
    <lineage>
        <taxon>Eukaryota</taxon>
        <taxon>Metazoa</taxon>
        <taxon>Spiralia</taxon>
        <taxon>Lophotrochozoa</taxon>
        <taxon>Bryozoa</taxon>
        <taxon>Gymnolaemata</taxon>
        <taxon>Cheilostomatida</taxon>
        <taxon>Flustrina</taxon>
        <taxon>Buguloidea</taxon>
        <taxon>Bugulidae</taxon>
        <taxon>Bugula</taxon>
    </lineage>
</organism>
<name>A0A7J7JB70_BUGNE</name>
<keyword evidence="2" id="KW-1185">Reference proteome</keyword>
<evidence type="ECO:0000313" key="1">
    <source>
        <dbReference type="EMBL" id="KAF6023217.1"/>
    </source>
</evidence>
<comment type="caution">
    <text evidence="1">The sequence shown here is derived from an EMBL/GenBank/DDBJ whole genome shotgun (WGS) entry which is preliminary data.</text>
</comment>
<dbReference type="AlphaFoldDB" id="A0A7J7JB70"/>
<gene>
    <name evidence="1" type="ORF">EB796_018472</name>
</gene>
<proteinExistence type="predicted"/>
<sequence length="175" mass="19881">MHSAQEGDLCKEVCRVFNNGYNYYHPYYRETVCEDNLIDISCKFTWLVEYGTYGSCLKARKLFAAATTNCKVKDSIQRVIRGVDFVFKFATNCARFRIDFPAPGCPSLSDCVKLLVESDGKTVNCSKKDAANQCYEDILQRENCDFTGPIQDLIIGQFLPMVCPVIETDLPKCYK</sequence>
<evidence type="ECO:0000313" key="2">
    <source>
        <dbReference type="Proteomes" id="UP000593567"/>
    </source>
</evidence>